<name>A0A1A9VTR2_GLOAU</name>
<organism evidence="1 2">
    <name type="scientific">Glossina austeni</name>
    <name type="common">Savannah tsetse fly</name>
    <dbReference type="NCBI Taxonomy" id="7395"/>
    <lineage>
        <taxon>Eukaryota</taxon>
        <taxon>Metazoa</taxon>
        <taxon>Ecdysozoa</taxon>
        <taxon>Arthropoda</taxon>
        <taxon>Hexapoda</taxon>
        <taxon>Insecta</taxon>
        <taxon>Pterygota</taxon>
        <taxon>Neoptera</taxon>
        <taxon>Endopterygota</taxon>
        <taxon>Diptera</taxon>
        <taxon>Brachycera</taxon>
        <taxon>Muscomorpha</taxon>
        <taxon>Hippoboscoidea</taxon>
        <taxon>Glossinidae</taxon>
        <taxon>Glossina</taxon>
    </lineage>
</organism>
<sequence length="105" mass="12140">MTWARSHRIIPTQAQTMCHEERTESHDSAAVGYLQSFCTEVKTIVKRTSIEHPLSNDCLRMYVKPSIISSVDEEQDKDKRNVQIIIKPCISSSIAYVMRFISIFY</sequence>
<keyword evidence="2" id="KW-1185">Reference proteome</keyword>
<dbReference type="EnsemblMetazoa" id="GAUT047268-RA">
    <property type="protein sequence ID" value="GAUT047268-PA"/>
    <property type="gene ID" value="GAUT047268"/>
</dbReference>
<evidence type="ECO:0000313" key="2">
    <source>
        <dbReference type="Proteomes" id="UP000078200"/>
    </source>
</evidence>
<accession>A0A1A9VTR2</accession>
<protein>
    <submittedName>
        <fullName evidence="1">Uncharacterized protein</fullName>
    </submittedName>
</protein>
<reference evidence="1" key="1">
    <citation type="submission" date="2020-05" db="UniProtKB">
        <authorList>
            <consortium name="EnsemblMetazoa"/>
        </authorList>
    </citation>
    <scope>IDENTIFICATION</scope>
    <source>
        <strain evidence="1">TTRI</strain>
    </source>
</reference>
<evidence type="ECO:0000313" key="1">
    <source>
        <dbReference type="EnsemblMetazoa" id="GAUT047268-PA"/>
    </source>
</evidence>
<dbReference type="Proteomes" id="UP000078200">
    <property type="component" value="Unassembled WGS sequence"/>
</dbReference>
<dbReference type="VEuPathDB" id="VectorBase:GAUT047268"/>
<dbReference type="AlphaFoldDB" id="A0A1A9VTR2"/>
<proteinExistence type="predicted"/>